<comment type="catalytic activity">
    <reaction evidence="6 7 10">
        <text>orotidine 5'-phosphate + H(+) = UMP + CO2</text>
        <dbReference type="Rhea" id="RHEA:11596"/>
        <dbReference type="ChEBI" id="CHEBI:15378"/>
        <dbReference type="ChEBI" id="CHEBI:16526"/>
        <dbReference type="ChEBI" id="CHEBI:57538"/>
        <dbReference type="ChEBI" id="CHEBI:57865"/>
        <dbReference type="EC" id="4.1.1.23"/>
    </reaction>
</comment>
<feature type="binding site" evidence="7 9">
    <location>
        <position position="214"/>
    </location>
    <ligand>
        <name>substrate</name>
    </ligand>
</feature>
<dbReference type="OrthoDB" id="9806203at2"/>
<name>A0A211Z7W5_9PROT</name>
<dbReference type="Proteomes" id="UP000196655">
    <property type="component" value="Unassembled WGS sequence"/>
</dbReference>
<dbReference type="InterPro" id="IPR001754">
    <property type="entry name" value="OMPdeCOase_dom"/>
</dbReference>
<dbReference type="InterPro" id="IPR011060">
    <property type="entry name" value="RibuloseP-bd_barrel"/>
</dbReference>
<evidence type="ECO:0000256" key="5">
    <source>
        <dbReference type="ARBA" id="ARBA00023239"/>
    </source>
</evidence>
<dbReference type="HAMAP" id="MF_01200_B">
    <property type="entry name" value="OMPdecase_type1_B"/>
    <property type="match status" value="1"/>
</dbReference>
<keyword evidence="5 7" id="KW-0456">Lyase</keyword>
<dbReference type="InterPro" id="IPR018089">
    <property type="entry name" value="OMPdecase_AS"/>
</dbReference>
<evidence type="ECO:0000313" key="13">
    <source>
        <dbReference type="Proteomes" id="UP000196655"/>
    </source>
</evidence>
<proteinExistence type="inferred from homology"/>
<comment type="caution">
    <text evidence="12">The sequence shown here is derived from an EMBL/GenBank/DDBJ whole genome shotgun (WGS) entry which is preliminary data.</text>
</comment>
<evidence type="ECO:0000313" key="12">
    <source>
        <dbReference type="EMBL" id="OWJ61369.1"/>
    </source>
</evidence>
<comment type="function">
    <text evidence="1 7">Catalyzes the decarboxylation of orotidine 5'-monophosphate (OMP) to uridine 5'-monophosphate (UMP).</text>
</comment>
<evidence type="ECO:0000256" key="6">
    <source>
        <dbReference type="ARBA" id="ARBA00049157"/>
    </source>
</evidence>
<dbReference type="InterPro" id="IPR013785">
    <property type="entry name" value="Aldolase_TIM"/>
</dbReference>
<sequence length="250" mass="25435">MTTNPVFCAIDAPTRDEAKRLIDVVAGAVGGIKLGLEFFMAEGPAGIREVRPTGVPLFLDIKLHDIPNTVAGAIRSVVPLSPAYITLHASGGRAMMQAAAEAAASEADKLGVPRPKLLGVTVLTSLDVADLEAVGQGMEVAGQVERLARLAEASGLDGVVCSPREIARLRRVLKPATVLMVPGIRPAGADAGDQKRVMTPQEAMEAGATHLVIGRPITGAADPAAAARAIAADLGLALDAGAAAPTSPVP</sequence>
<dbReference type="GO" id="GO:0004590">
    <property type="term" value="F:orotidine-5'-phosphate decarboxylase activity"/>
    <property type="evidence" value="ECO:0007669"/>
    <property type="project" value="UniProtKB-UniRule"/>
</dbReference>
<keyword evidence="3 7" id="KW-0210">Decarboxylase</keyword>
<feature type="active site" description="Proton donor" evidence="7">
    <location>
        <position position="62"/>
    </location>
</feature>
<feature type="active site" description="For OMPdecase activity" evidence="8">
    <location>
        <position position="62"/>
    </location>
</feature>
<feature type="binding site" evidence="7 9">
    <location>
        <position position="124"/>
    </location>
    <ligand>
        <name>substrate</name>
    </ligand>
</feature>
<gene>
    <name evidence="7" type="primary">pyrF</name>
    <name evidence="12" type="ORF">BWR60_31280</name>
</gene>
<dbReference type="PANTHER" id="PTHR32119">
    <property type="entry name" value="OROTIDINE 5'-PHOSPHATE DECARBOXYLASE"/>
    <property type="match status" value="1"/>
</dbReference>
<comment type="similarity">
    <text evidence="7">Belongs to the OMP decarboxylase family. Type 1 subfamily.</text>
</comment>
<evidence type="ECO:0000256" key="9">
    <source>
        <dbReference type="PIRSR" id="PIRSR614732-2"/>
    </source>
</evidence>
<dbReference type="NCBIfam" id="TIGR01740">
    <property type="entry name" value="pyrF"/>
    <property type="match status" value="1"/>
</dbReference>
<evidence type="ECO:0000256" key="4">
    <source>
        <dbReference type="ARBA" id="ARBA00022975"/>
    </source>
</evidence>
<feature type="binding site" evidence="7 9">
    <location>
        <position position="194"/>
    </location>
    <ligand>
        <name>substrate</name>
    </ligand>
</feature>
<evidence type="ECO:0000256" key="1">
    <source>
        <dbReference type="ARBA" id="ARBA00002356"/>
    </source>
</evidence>
<comment type="subunit">
    <text evidence="7">Homodimer.</text>
</comment>
<comment type="pathway">
    <text evidence="2 7 10">Pyrimidine metabolism; UMP biosynthesis via de novo pathway; UMP from orotate: step 2/2.</text>
</comment>
<dbReference type="GO" id="GO:0044205">
    <property type="term" value="P:'de novo' UMP biosynthetic process"/>
    <property type="evidence" value="ECO:0007669"/>
    <property type="project" value="UniProtKB-UniRule"/>
</dbReference>
<accession>A0A211Z7W5</accession>
<evidence type="ECO:0000256" key="10">
    <source>
        <dbReference type="RuleBase" id="RU000512"/>
    </source>
</evidence>
<evidence type="ECO:0000256" key="8">
    <source>
        <dbReference type="PIRSR" id="PIRSR614732-1"/>
    </source>
</evidence>
<dbReference type="InterPro" id="IPR014732">
    <property type="entry name" value="OMPdecase"/>
</dbReference>
<feature type="active site" description="For OMPdecase activity" evidence="8">
    <location>
        <position position="60"/>
    </location>
</feature>
<dbReference type="EMBL" id="NHON01000105">
    <property type="protein sequence ID" value="OWJ61369.1"/>
    <property type="molecule type" value="Genomic_DNA"/>
</dbReference>
<dbReference type="Gene3D" id="3.20.20.70">
    <property type="entry name" value="Aldolase class I"/>
    <property type="match status" value="1"/>
</dbReference>
<feature type="binding site" evidence="7 9">
    <location>
        <position position="215"/>
    </location>
    <ligand>
        <name>substrate</name>
    </ligand>
</feature>
<dbReference type="SMART" id="SM00934">
    <property type="entry name" value="OMPdecase"/>
    <property type="match status" value="1"/>
</dbReference>
<dbReference type="UniPathway" id="UPA00070">
    <property type="reaction ID" value="UER00120"/>
</dbReference>
<dbReference type="InterPro" id="IPR047596">
    <property type="entry name" value="OMPdecase_bac"/>
</dbReference>
<feature type="active site" description="For OMPdecase activity" evidence="8">
    <location>
        <position position="65"/>
    </location>
</feature>
<feature type="binding site" evidence="7 9">
    <location>
        <position position="11"/>
    </location>
    <ligand>
        <name>substrate</name>
    </ligand>
</feature>
<dbReference type="GO" id="GO:0005829">
    <property type="term" value="C:cytosol"/>
    <property type="evidence" value="ECO:0007669"/>
    <property type="project" value="TreeGrafter"/>
</dbReference>
<dbReference type="RefSeq" id="WP_088156427.1">
    <property type="nucleotide sequence ID" value="NZ_NHON01000105.1"/>
</dbReference>
<feature type="domain" description="Orotidine 5'-phosphate decarboxylase" evidence="11">
    <location>
        <begin position="5"/>
        <end position="230"/>
    </location>
</feature>
<evidence type="ECO:0000256" key="3">
    <source>
        <dbReference type="ARBA" id="ARBA00022793"/>
    </source>
</evidence>
<dbReference type="NCBIfam" id="NF001273">
    <property type="entry name" value="PRK00230.1"/>
    <property type="match status" value="1"/>
</dbReference>
<feature type="binding site" evidence="7 9">
    <location>
        <position position="185"/>
    </location>
    <ligand>
        <name>substrate</name>
    </ligand>
</feature>
<keyword evidence="4 7" id="KW-0665">Pyrimidine biosynthesis</keyword>
<dbReference type="AlphaFoldDB" id="A0A211Z7W5"/>
<dbReference type="Pfam" id="PF00215">
    <property type="entry name" value="OMPdecase"/>
    <property type="match status" value="1"/>
</dbReference>
<organism evidence="12 13">
    <name type="scientific">Inquilinus limosus</name>
    <dbReference type="NCBI Taxonomy" id="171674"/>
    <lineage>
        <taxon>Bacteria</taxon>
        <taxon>Pseudomonadati</taxon>
        <taxon>Pseudomonadota</taxon>
        <taxon>Alphaproteobacteria</taxon>
        <taxon>Rhodospirillales</taxon>
        <taxon>Rhodospirillaceae</taxon>
        <taxon>Inquilinus</taxon>
    </lineage>
</organism>
<dbReference type="PROSITE" id="PS00156">
    <property type="entry name" value="OMPDECASE"/>
    <property type="match status" value="1"/>
</dbReference>
<reference evidence="13" key="1">
    <citation type="submission" date="2017-05" db="EMBL/GenBank/DDBJ databases">
        <authorList>
            <person name="Macchi M."/>
            <person name="Festa S."/>
            <person name="Coppotelli B.M."/>
            <person name="Morelli I.S."/>
        </authorList>
    </citation>
    <scope>NUCLEOTIDE SEQUENCE [LARGE SCALE GENOMIC DNA]</scope>
    <source>
        <strain evidence="13">I</strain>
    </source>
</reference>
<protein>
    <recommendedName>
        <fullName evidence="7">Orotidine 5'-phosphate decarboxylase</fullName>
        <ecNumber evidence="7">4.1.1.23</ecNumber>
    </recommendedName>
    <alternativeName>
        <fullName evidence="7">OMP decarboxylase</fullName>
        <shortName evidence="7">OMPDCase</shortName>
        <shortName evidence="7">OMPdecase</shortName>
    </alternativeName>
</protein>
<dbReference type="CDD" id="cd04725">
    <property type="entry name" value="OMP_decarboxylase_like"/>
    <property type="match status" value="1"/>
</dbReference>
<feature type="binding site" evidence="7 9">
    <location>
        <position position="33"/>
    </location>
    <ligand>
        <name>substrate</name>
    </ligand>
</feature>
<dbReference type="SUPFAM" id="SSF51366">
    <property type="entry name" value="Ribulose-phoshate binding barrel"/>
    <property type="match status" value="1"/>
</dbReference>
<dbReference type="PANTHER" id="PTHR32119:SF2">
    <property type="entry name" value="OROTIDINE 5'-PHOSPHATE DECARBOXYLASE"/>
    <property type="match status" value="1"/>
</dbReference>
<dbReference type="GO" id="GO:0006207">
    <property type="term" value="P:'de novo' pyrimidine nucleobase biosynthetic process"/>
    <property type="evidence" value="ECO:0007669"/>
    <property type="project" value="InterPro"/>
</dbReference>
<evidence type="ECO:0000256" key="7">
    <source>
        <dbReference type="HAMAP-Rule" id="MF_01200"/>
    </source>
</evidence>
<evidence type="ECO:0000259" key="11">
    <source>
        <dbReference type="SMART" id="SM00934"/>
    </source>
</evidence>
<keyword evidence="13" id="KW-1185">Reference proteome</keyword>
<dbReference type="STRING" id="1122125.GCA_000423185_05551"/>
<feature type="binding site" evidence="7">
    <location>
        <begin position="60"/>
        <end position="69"/>
    </location>
    <ligand>
        <name>substrate</name>
    </ligand>
</feature>
<dbReference type="EC" id="4.1.1.23" evidence="7"/>
<evidence type="ECO:0000256" key="2">
    <source>
        <dbReference type="ARBA" id="ARBA00004861"/>
    </source>
</evidence>